<organism evidence="2 3">
    <name type="scientific">Imshaugia aleurites</name>
    <dbReference type="NCBI Taxonomy" id="172621"/>
    <lineage>
        <taxon>Eukaryota</taxon>
        <taxon>Fungi</taxon>
        <taxon>Dikarya</taxon>
        <taxon>Ascomycota</taxon>
        <taxon>Pezizomycotina</taxon>
        <taxon>Lecanoromycetes</taxon>
        <taxon>OSLEUM clade</taxon>
        <taxon>Lecanoromycetidae</taxon>
        <taxon>Lecanorales</taxon>
        <taxon>Lecanorineae</taxon>
        <taxon>Parmeliaceae</taxon>
        <taxon>Imshaugia</taxon>
    </lineage>
</organism>
<dbReference type="EMBL" id="CAJPDT010000059">
    <property type="protein sequence ID" value="CAF9930938.1"/>
    <property type="molecule type" value="Genomic_DNA"/>
</dbReference>
<feature type="signal peptide" evidence="1">
    <location>
        <begin position="1"/>
        <end position="21"/>
    </location>
</feature>
<gene>
    <name evidence="2" type="ORF">IMSHALPRED_008321</name>
</gene>
<name>A0A8H3IT54_9LECA</name>
<reference evidence="2" key="1">
    <citation type="submission" date="2021-03" db="EMBL/GenBank/DDBJ databases">
        <authorList>
            <person name="Tagirdzhanova G."/>
        </authorList>
    </citation>
    <scope>NUCLEOTIDE SEQUENCE</scope>
</reference>
<evidence type="ECO:0000256" key="1">
    <source>
        <dbReference type="SAM" id="SignalP"/>
    </source>
</evidence>
<evidence type="ECO:0000313" key="2">
    <source>
        <dbReference type="EMBL" id="CAF9930938.1"/>
    </source>
</evidence>
<keyword evidence="1" id="KW-0732">Signal</keyword>
<comment type="caution">
    <text evidence="2">The sequence shown here is derived from an EMBL/GenBank/DDBJ whole genome shotgun (WGS) entry which is preliminary data.</text>
</comment>
<dbReference type="OrthoDB" id="5340383at2759"/>
<protein>
    <submittedName>
        <fullName evidence="2">Uncharacterized protein</fullName>
    </submittedName>
</protein>
<accession>A0A8H3IT54</accession>
<evidence type="ECO:0000313" key="3">
    <source>
        <dbReference type="Proteomes" id="UP000664534"/>
    </source>
</evidence>
<feature type="chain" id="PRO_5034778218" evidence="1">
    <location>
        <begin position="22"/>
        <end position="205"/>
    </location>
</feature>
<sequence>MHKLRLLSFISFLPILTVCGAVSPQSSNSQDIGLPSNLTYPSFSPNSLNASNSRRFYISDTRLAIDFWHQTPPIPQADVLMCIIEGLSKIFGTNPTETIPGLSTFYYKRNAFIHVQDLNPTVGRACTFQDLANTLRGVGEYMTQFDMFWTTEFQVWDTTTAVELKIGSGGVGGGMKFQATDAVTTGLAAQTGTPACNHGSQHCVA</sequence>
<dbReference type="Proteomes" id="UP000664534">
    <property type="component" value="Unassembled WGS sequence"/>
</dbReference>
<proteinExistence type="predicted"/>
<keyword evidence="3" id="KW-1185">Reference proteome</keyword>
<dbReference type="AlphaFoldDB" id="A0A8H3IT54"/>